<dbReference type="SMART" id="SM00199">
    <property type="entry name" value="SCY"/>
    <property type="match status" value="1"/>
</dbReference>
<evidence type="ECO:0000313" key="10">
    <source>
        <dbReference type="Proteomes" id="UP001152622"/>
    </source>
</evidence>
<comment type="function">
    <text evidence="5">Ligand for cxcr3.2. Chemotactic for macrophages.</text>
</comment>
<accession>A0A9Q1GBG4</accession>
<feature type="signal peptide" evidence="7">
    <location>
        <begin position="1"/>
        <end position="27"/>
    </location>
</feature>
<feature type="compositionally biased region" description="Basic and acidic residues" evidence="6">
    <location>
        <begin position="96"/>
        <end position="107"/>
    </location>
</feature>
<dbReference type="OrthoDB" id="9948647at2759"/>
<evidence type="ECO:0000256" key="4">
    <source>
        <dbReference type="ARBA" id="ARBA00022525"/>
    </source>
</evidence>
<dbReference type="AlphaFoldDB" id="A0A9Q1GBG4"/>
<comment type="similarity">
    <text evidence="2">Belongs to the intercrine alpha (chemokine CxC) family.</text>
</comment>
<comment type="caution">
    <text evidence="9">The sequence shown here is derived from an EMBL/GenBank/DDBJ whole genome shotgun (WGS) entry which is preliminary data.</text>
</comment>
<dbReference type="PRINTS" id="PR00437">
    <property type="entry name" value="SMALLCYTKCXC"/>
</dbReference>
<evidence type="ECO:0000259" key="8">
    <source>
        <dbReference type="SMART" id="SM00199"/>
    </source>
</evidence>
<dbReference type="GO" id="GO:0005615">
    <property type="term" value="C:extracellular space"/>
    <property type="evidence" value="ECO:0007669"/>
    <property type="project" value="UniProtKB-KW"/>
</dbReference>
<dbReference type="SUPFAM" id="SSF54117">
    <property type="entry name" value="Interleukin 8-like chemokines"/>
    <property type="match status" value="1"/>
</dbReference>
<proteinExistence type="inferred from homology"/>
<evidence type="ECO:0000256" key="6">
    <source>
        <dbReference type="SAM" id="MobiDB-lite"/>
    </source>
</evidence>
<evidence type="ECO:0000256" key="5">
    <source>
        <dbReference type="ARBA" id="ARBA00054901"/>
    </source>
</evidence>
<dbReference type="GO" id="GO:0006952">
    <property type="term" value="P:defense response"/>
    <property type="evidence" value="ECO:0007669"/>
    <property type="project" value="InterPro"/>
</dbReference>
<dbReference type="Pfam" id="PF00048">
    <property type="entry name" value="IL8"/>
    <property type="match status" value="1"/>
</dbReference>
<gene>
    <name evidence="9" type="ORF">SKAU_G00012780</name>
</gene>
<keyword evidence="3" id="KW-0202">Cytokine</keyword>
<sequence length="117" mass="13650">MTPRPRFLFTVLAVCCISALYVFPIEGLDIGLNCRCLRTSANFINPRLFKRLEIIPLGAHCRQTEILITMKNDRTVCVDPNARWIRKFIERVIPKDKKMEQQEKEDMNATTDAPRRK</sequence>
<dbReference type="InterPro" id="IPR036048">
    <property type="entry name" value="Interleukin_8-like_sf"/>
</dbReference>
<protein>
    <recommendedName>
        <fullName evidence="8">Chemokine interleukin-8-like domain-containing protein</fullName>
    </recommendedName>
</protein>
<dbReference type="InterPro" id="IPR001089">
    <property type="entry name" value="Chemokine_CXC"/>
</dbReference>
<evidence type="ECO:0000313" key="9">
    <source>
        <dbReference type="EMBL" id="KAJ8380500.1"/>
    </source>
</evidence>
<keyword evidence="4" id="KW-0964">Secreted</keyword>
<feature type="region of interest" description="Disordered" evidence="6">
    <location>
        <begin position="96"/>
        <end position="117"/>
    </location>
</feature>
<feature type="domain" description="Chemokine interleukin-8-like" evidence="8">
    <location>
        <begin position="31"/>
        <end position="92"/>
    </location>
</feature>
<evidence type="ECO:0000256" key="2">
    <source>
        <dbReference type="ARBA" id="ARBA00010665"/>
    </source>
</evidence>
<dbReference type="PANTHER" id="PTHR12015">
    <property type="entry name" value="SMALL INDUCIBLE CYTOKINE A"/>
    <property type="match status" value="1"/>
</dbReference>
<dbReference type="Proteomes" id="UP001152622">
    <property type="component" value="Chromosome 1"/>
</dbReference>
<dbReference type="PANTHER" id="PTHR12015:SF203">
    <property type="entry name" value="CHEMOKINE INTERLEUKIN-8-LIKE DOMAIN-CONTAINING PROTEIN"/>
    <property type="match status" value="1"/>
</dbReference>
<keyword evidence="7" id="KW-0732">Signal</keyword>
<organism evidence="9 10">
    <name type="scientific">Synaphobranchus kaupii</name>
    <name type="common">Kaup's arrowtooth eel</name>
    <dbReference type="NCBI Taxonomy" id="118154"/>
    <lineage>
        <taxon>Eukaryota</taxon>
        <taxon>Metazoa</taxon>
        <taxon>Chordata</taxon>
        <taxon>Craniata</taxon>
        <taxon>Vertebrata</taxon>
        <taxon>Euteleostomi</taxon>
        <taxon>Actinopterygii</taxon>
        <taxon>Neopterygii</taxon>
        <taxon>Teleostei</taxon>
        <taxon>Anguilliformes</taxon>
        <taxon>Synaphobranchidae</taxon>
        <taxon>Synaphobranchus</taxon>
    </lineage>
</organism>
<reference evidence="9" key="1">
    <citation type="journal article" date="2023" name="Science">
        <title>Genome structures resolve the early diversification of teleost fishes.</title>
        <authorList>
            <person name="Parey E."/>
            <person name="Louis A."/>
            <person name="Montfort J."/>
            <person name="Bouchez O."/>
            <person name="Roques C."/>
            <person name="Iampietro C."/>
            <person name="Lluch J."/>
            <person name="Castinel A."/>
            <person name="Donnadieu C."/>
            <person name="Desvignes T."/>
            <person name="Floi Bucao C."/>
            <person name="Jouanno E."/>
            <person name="Wen M."/>
            <person name="Mejri S."/>
            <person name="Dirks R."/>
            <person name="Jansen H."/>
            <person name="Henkel C."/>
            <person name="Chen W.J."/>
            <person name="Zahm M."/>
            <person name="Cabau C."/>
            <person name="Klopp C."/>
            <person name="Thompson A.W."/>
            <person name="Robinson-Rechavi M."/>
            <person name="Braasch I."/>
            <person name="Lecointre G."/>
            <person name="Bobe J."/>
            <person name="Postlethwait J.H."/>
            <person name="Berthelot C."/>
            <person name="Roest Crollius H."/>
            <person name="Guiguen Y."/>
        </authorList>
    </citation>
    <scope>NUCLEOTIDE SEQUENCE</scope>
    <source>
        <strain evidence="9">WJC10195</strain>
    </source>
</reference>
<dbReference type="InterPro" id="IPR039809">
    <property type="entry name" value="Chemokine_b/g/d"/>
</dbReference>
<dbReference type="CDD" id="cd00273">
    <property type="entry name" value="Chemokine_CXC"/>
    <property type="match status" value="1"/>
</dbReference>
<comment type="subcellular location">
    <subcellularLocation>
        <location evidence="1">Secreted</location>
    </subcellularLocation>
</comment>
<dbReference type="GO" id="GO:0008009">
    <property type="term" value="F:chemokine activity"/>
    <property type="evidence" value="ECO:0007669"/>
    <property type="project" value="InterPro"/>
</dbReference>
<evidence type="ECO:0000256" key="7">
    <source>
        <dbReference type="SAM" id="SignalP"/>
    </source>
</evidence>
<dbReference type="EMBL" id="JAINUF010000001">
    <property type="protein sequence ID" value="KAJ8380500.1"/>
    <property type="molecule type" value="Genomic_DNA"/>
</dbReference>
<name>A0A9Q1GBG4_SYNKA</name>
<dbReference type="InterPro" id="IPR001811">
    <property type="entry name" value="Chemokine_IL8-like_dom"/>
</dbReference>
<keyword evidence="10" id="KW-1185">Reference proteome</keyword>
<dbReference type="GO" id="GO:0042056">
    <property type="term" value="F:chemoattractant activity"/>
    <property type="evidence" value="ECO:0007669"/>
    <property type="project" value="UniProtKB-ARBA"/>
</dbReference>
<dbReference type="FunFam" id="2.40.50.40:FF:000004">
    <property type="entry name" value="C-X-C motif chemokine"/>
    <property type="match status" value="1"/>
</dbReference>
<feature type="chain" id="PRO_5040187659" description="Chemokine interleukin-8-like domain-containing protein" evidence="7">
    <location>
        <begin position="28"/>
        <end position="117"/>
    </location>
</feature>
<dbReference type="InterPro" id="IPR033899">
    <property type="entry name" value="CXC_Chemokine_domain"/>
</dbReference>
<evidence type="ECO:0000256" key="1">
    <source>
        <dbReference type="ARBA" id="ARBA00004613"/>
    </source>
</evidence>
<dbReference type="Gene3D" id="2.40.50.40">
    <property type="match status" value="1"/>
</dbReference>
<evidence type="ECO:0000256" key="3">
    <source>
        <dbReference type="ARBA" id="ARBA00022514"/>
    </source>
</evidence>
<dbReference type="GO" id="GO:0006955">
    <property type="term" value="P:immune response"/>
    <property type="evidence" value="ECO:0007669"/>
    <property type="project" value="InterPro"/>
</dbReference>